<dbReference type="GO" id="GO:0005509">
    <property type="term" value="F:calcium ion binding"/>
    <property type="evidence" value="ECO:0007669"/>
    <property type="project" value="InterPro"/>
</dbReference>
<proteinExistence type="inferred from homology"/>
<evidence type="ECO:0000256" key="4">
    <source>
        <dbReference type="ARBA" id="ARBA00022837"/>
    </source>
</evidence>
<feature type="domain" description="EF-hand" evidence="6">
    <location>
        <begin position="77"/>
        <end position="112"/>
    </location>
</feature>
<dbReference type="Gene3D" id="1.10.238.10">
    <property type="entry name" value="EF-hand"/>
    <property type="match status" value="1"/>
</dbReference>
<keyword evidence="5" id="KW-0812">Transmembrane</keyword>
<dbReference type="Pfam" id="PF13202">
    <property type="entry name" value="EF-hand_5"/>
    <property type="match status" value="2"/>
</dbReference>
<keyword evidence="3" id="KW-0677">Repeat</keyword>
<evidence type="ECO:0000313" key="8">
    <source>
        <dbReference type="Proteomes" id="UP001186944"/>
    </source>
</evidence>
<organism evidence="7 8">
    <name type="scientific">Pinctada imbricata</name>
    <name type="common">Atlantic pearl-oyster</name>
    <name type="synonym">Pinctada martensii</name>
    <dbReference type="NCBI Taxonomy" id="66713"/>
    <lineage>
        <taxon>Eukaryota</taxon>
        <taxon>Metazoa</taxon>
        <taxon>Spiralia</taxon>
        <taxon>Lophotrochozoa</taxon>
        <taxon>Mollusca</taxon>
        <taxon>Bivalvia</taxon>
        <taxon>Autobranchia</taxon>
        <taxon>Pteriomorphia</taxon>
        <taxon>Pterioida</taxon>
        <taxon>Pterioidea</taxon>
        <taxon>Pteriidae</taxon>
        <taxon>Pinctada</taxon>
    </lineage>
</organism>
<dbReference type="PRINTS" id="PR00450">
    <property type="entry name" value="RECOVERIN"/>
</dbReference>
<keyword evidence="2" id="KW-0479">Metal-binding</keyword>
<comment type="caution">
    <text evidence="7">The sequence shown here is derived from an EMBL/GenBank/DDBJ whole genome shotgun (WGS) entry which is preliminary data.</text>
</comment>
<evidence type="ECO:0000256" key="1">
    <source>
        <dbReference type="ARBA" id="ARBA00006049"/>
    </source>
</evidence>
<dbReference type="Proteomes" id="UP001186944">
    <property type="component" value="Unassembled WGS sequence"/>
</dbReference>
<protein>
    <recommendedName>
        <fullName evidence="6">EF-hand domain-containing protein</fullName>
    </recommendedName>
</protein>
<keyword evidence="8" id="KW-1185">Reference proteome</keyword>
<evidence type="ECO:0000256" key="5">
    <source>
        <dbReference type="SAM" id="Phobius"/>
    </source>
</evidence>
<evidence type="ECO:0000259" key="6">
    <source>
        <dbReference type="PROSITE" id="PS50222"/>
    </source>
</evidence>
<dbReference type="InterPro" id="IPR011992">
    <property type="entry name" value="EF-hand-dom_pair"/>
</dbReference>
<name>A0AA88Y254_PINIB</name>
<evidence type="ECO:0000256" key="3">
    <source>
        <dbReference type="ARBA" id="ARBA00022737"/>
    </source>
</evidence>
<accession>A0AA88Y254</accession>
<gene>
    <name evidence="7" type="ORF">FSP39_003067</name>
</gene>
<comment type="similarity">
    <text evidence="1">Belongs to the recoverin family.</text>
</comment>
<evidence type="ECO:0000256" key="2">
    <source>
        <dbReference type="ARBA" id="ARBA00022723"/>
    </source>
</evidence>
<dbReference type="InterPro" id="IPR028846">
    <property type="entry name" value="Recoverin"/>
</dbReference>
<dbReference type="PROSITE" id="PS50222">
    <property type="entry name" value="EF_HAND_2"/>
    <property type="match status" value="2"/>
</dbReference>
<reference evidence="7" key="1">
    <citation type="submission" date="2019-08" db="EMBL/GenBank/DDBJ databases">
        <title>The improved chromosome-level genome for the pearl oyster Pinctada fucata martensii using PacBio sequencing and Hi-C.</title>
        <authorList>
            <person name="Zheng Z."/>
        </authorList>
    </citation>
    <scope>NUCLEOTIDE SEQUENCE</scope>
    <source>
        <strain evidence="7">ZZ-2019</strain>
        <tissue evidence="7">Adductor muscle</tissue>
    </source>
</reference>
<dbReference type="PANTHER" id="PTHR23055">
    <property type="entry name" value="CALCIUM BINDING PROTEINS"/>
    <property type="match status" value="1"/>
</dbReference>
<dbReference type="PROSITE" id="PS00018">
    <property type="entry name" value="EF_HAND_1"/>
    <property type="match status" value="2"/>
</dbReference>
<dbReference type="AlphaFoldDB" id="A0AA88Y254"/>
<evidence type="ECO:0000313" key="7">
    <source>
        <dbReference type="EMBL" id="KAK3094542.1"/>
    </source>
</evidence>
<dbReference type="PANTHER" id="PTHR23055:SF167">
    <property type="entry name" value="EF-HAND DOMAIN-CONTAINING PROTEIN"/>
    <property type="match status" value="1"/>
</dbReference>
<keyword evidence="5" id="KW-1133">Transmembrane helix</keyword>
<dbReference type="FunFam" id="1.10.238.10:FF:000009">
    <property type="entry name" value="Visinin-like protein 1"/>
    <property type="match status" value="1"/>
</dbReference>
<dbReference type="InterPro" id="IPR002048">
    <property type="entry name" value="EF_hand_dom"/>
</dbReference>
<keyword evidence="5" id="KW-0472">Membrane</keyword>
<dbReference type="SUPFAM" id="SSF47473">
    <property type="entry name" value="EF-hand"/>
    <property type="match status" value="1"/>
</dbReference>
<sequence>QLNVQLVMFVSDHDLEDVEMQVVRYKPVALDLLCKNTKFTRKELQIMYRGFKQECPAGAVNEETFKKIYAQFFPQGDSSAYAHFVFNSFDHNKSGCINFEDFVTGLSILSRGTFQERLQWAFNLYDINKDGLITRDEMFDIISAIYDMMGRFSEPMVDDSTVQDHVNKVFQVDMKNDWNVPSSLFLFIVSLIGQLIGLSLKIDTSIYRNLLIENTNRFAMANRISVLIKK</sequence>
<feature type="non-terminal residue" evidence="7">
    <location>
        <position position="1"/>
    </location>
</feature>
<dbReference type="EMBL" id="VSWD01000008">
    <property type="protein sequence ID" value="KAK3094542.1"/>
    <property type="molecule type" value="Genomic_DNA"/>
</dbReference>
<dbReference type="CDD" id="cd00051">
    <property type="entry name" value="EFh"/>
    <property type="match status" value="1"/>
</dbReference>
<feature type="transmembrane region" description="Helical" evidence="5">
    <location>
        <begin position="178"/>
        <end position="200"/>
    </location>
</feature>
<dbReference type="SMART" id="SM00054">
    <property type="entry name" value="EFh"/>
    <property type="match status" value="2"/>
</dbReference>
<keyword evidence="4" id="KW-0106">Calcium</keyword>
<dbReference type="InterPro" id="IPR018247">
    <property type="entry name" value="EF_Hand_1_Ca_BS"/>
</dbReference>
<feature type="domain" description="EF-hand" evidence="6">
    <location>
        <begin position="113"/>
        <end position="148"/>
    </location>
</feature>